<reference evidence="1 2" key="1">
    <citation type="submission" date="2011-10" db="EMBL/GenBank/DDBJ databases">
        <authorList>
            <person name="Genoscope - CEA"/>
        </authorList>
    </citation>
    <scope>NUCLEOTIDE SEQUENCE [LARGE SCALE GENOMIC DNA]</scope>
    <source>
        <strain evidence="1 2">RCC 1105</strain>
    </source>
</reference>
<dbReference type="Proteomes" id="UP000198341">
    <property type="component" value="Chromosome 13"/>
</dbReference>
<protein>
    <submittedName>
        <fullName evidence="1">Uncharacterized protein</fullName>
    </submittedName>
</protein>
<organism evidence="1 2">
    <name type="scientific">Bathycoccus prasinos</name>
    <dbReference type="NCBI Taxonomy" id="41875"/>
    <lineage>
        <taxon>Eukaryota</taxon>
        <taxon>Viridiplantae</taxon>
        <taxon>Chlorophyta</taxon>
        <taxon>Mamiellophyceae</taxon>
        <taxon>Mamiellales</taxon>
        <taxon>Bathycoccaceae</taxon>
        <taxon>Bathycoccus</taxon>
    </lineage>
</organism>
<name>K8EMP1_9CHLO</name>
<evidence type="ECO:0000313" key="1">
    <source>
        <dbReference type="EMBL" id="CCO19311.1"/>
    </source>
</evidence>
<dbReference type="RefSeq" id="XP_007509508.1">
    <property type="nucleotide sequence ID" value="XM_007509446.1"/>
</dbReference>
<proteinExistence type="predicted"/>
<dbReference type="GeneID" id="19012281"/>
<keyword evidence="2" id="KW-1185">Reference proteome</keyword>
<dbReference type="KEGG" id="bpg:Bathy13g00170"/>
<dbReference type="OrthoDB" id="10368890at2759"/>
<gene>
    <name evidence="1" type="ordered locus">Bathy13g00170</name>
</gene>
<dbReference type="EMBL" id="FO082266">
    <property type="protein sequence ID" value="CCO19311.1"/>
    <property type="molecule type" value="Genomic_DNA"/>
</dbReference>
<evidence type="ECO:0000313" key="2">
    <source>
        <dbReference type="Proteomes" id="UP000198341"/>
    </source>
</evidence>
<dbReference type="AlphaFoldDB" id="K8EMP1"/>
<accession>K8EMP1</accession>
<sequence length="104" mass="11902">MSEFTPPSYSGDPNSARCEQECFTLGFISLNAAVLMKCLGGSRLLLDARPRMNGDLALAMAEEADNKKRRKKGLPEINRREKLGATQFMWQQRWQEYYRARNGI</sequence>